<evidence type="ECO:0000256" key="7">
    <source>
        <dbReference type="ARBA" id="ARBA00022807"/>
    </source>
</evidence>
<evidence type="ECO:0000259" key="11">
    <source>
        <dbReference type="PROSITE" id="PS50802"/>
    </source>
</evidence>
<comment type="caution">
    <text evidence="12">The sequence shown here is derived from an EMBL/GenBank/DDBJ whole genome shotgun (WGS) entry which is preliminary data.</text>
</comment>
<dbReference type="EMBL" id="JBFXLQ010000059">
    <property type="protein sequence ID" value="KAL2862918.1"/>
    <property type="molecule type" value="Genomic_DNA"/>
</dbReference>
<evidence type="ECO:0000256" key="6">
    <source>
        <dbReference type="ARBA" id="ARBA00022801"/>
    </source>
</evidence>
<dbReference type="InterPro" id="IPR013087">
    <property type="entry name" value="Znf_C2H2_type"/>
</dbReference>
<evidence type="ECO:0000256" key="5">
    <source>
        <dbReference type="ARBA" id="ARBA00022786"/>
    </source>
</evidence>
<evidence type="ECO:0000256" key="10">
    <source>
        <dbReference type="SAM" id="MobiDB-lite"/>
    </source>
</evidence>
<keyword evidence="9" id="KW-0963">Cytoplasm</keyword>
<feature type="domain" description="OTU" evidence="11">
    <location>
        <begin position="130"/>
        <end position="250"/>
    </location>
</feature>
<keyword evidence="8" id="KW-0862">Zinc</keyword>
<dbReference type="GeneID" id="98141621"/>
<dbReference type="Gene3D" id="3.90.70.80">
    <property type="match status" value="1"/>
</dbReference>
<reference evidence="12 13" key="1">
    <citation type="submission" date="2024-07" db="EMBL/GenBank/DDBJ databases">
        <title>Section-level genome sequencing and comparative genomics of Aspergillus sections Usti and Cavernicolus.</title>
        <authorList>
            <consortium name="Lawrence Berkeley National Laboratory"/>
            <person name="Nybo J.L."/>
            <person name="Vesth T.C."/>
            <person name="Theobald S."/>
            <person name="Frisvad J.C."/>
            <person name="Larsen T.O."/>
            <person name="Kjaerboelling I."/>
            <person name="Rothschild-Mancinelli K."/>
            <person name="Lyhne E.K."/>
            <person name="Kogle M.E."/>
            <person name="Barry K."/>
            <person name="Clum A."/>
            <person name="Na H."/>
            <person name="Ledsgaard L."/>
            <person name="Lin J."/>
            <person name="Lipzen A."/>
            <person name="Kuo A."/>
            <person name="Riley R."/>
            <person name="Mondo S."/>
            <person name="Labutti K."/>
            <person name="Haridas S."/>
            <person name="Pangalinan J."/>
            <person name="Salamov A.A."/>
            <person name="Simmons B.A."/>
            <person name="Magnuson J.K."/>
            <person name="Chen J."/>
            <person name="Drula E."/>
            <person name="Henrissat B."/>
            <person name="Wiebenga A."/>
            <person name="Lubbers R.J."/>
            <person name="Gomes A.C."/>
            <person name="Macurrencykelacurrency M.R."/>
            <person name="Stajich J."/>
            <person name="Grigoriev I.V."/>
            <person name="Mortensen U.H."/>
            <person name="De Vries R.P."/>
            <person name="Baker S.E."/>
            <person name="Andersen M.R."/>
        </authorList>
    </citation>
    <scope>NUCLEOTIDE SEQUENCE [LARGE SCALE GENOMIC DNA]</scope>
    <source>
        <strain evidence="12 13">CBS 449.75</strain>
    </source>
</reference>
<dbReference type="InterPro" id="IPR048857">
    <property type="entry name" value="OTU1_Ubl"/>
</dbReference>
<dbReference type="RefSeq" id="XP_070881897.1">
    <property type="nucleotide sequence ID" value="XM_071026549.1"/>
</dbReference>
<feature type="compositionally biased region" description="Polar residues" evidence="10">
    <location>
        <begin position="95"/>
        <end position="112"/>
    </location>
</feature>
<protein>
    <recommendedName>
        <fullName evidence="9">Ubiquitin thioesterase OTU</fullName>
        <ecNumber evidence="9">3.4.19.12</ecNumber>
    </recommendedName>
</protein>
<comment type="function">
    <text evidence="9">Hydrolase that can remove conjugated ubiquitin from proteins and may therefore play an important regulatory role at the level of protein turnover by preventing degradation.</text>
</comment>
<evidence type="ECO:0000256" key="3">
    <source>
        <dbReference type="ARBA" id="ARBA00022723"/>
    </source>
</evidence>
<feature type="region of interest" description="Disordered" evidence="10">
    <location>
        <begin position="85"/>
        <end position="126"/>
    </location>
</feature>
<keyword evidence="5 9" id="KW-0833">Ubl conjugation pathway</keyword>
<keyword evidence="2" id="KW-0645">Protease</keyword>
<sequence length="327" mass="35848">MSEIRLRIRGPSGLSTASLPDDATVRDLRAQIVEKTGLATYDVKYGYPVKSLLLDEFEQHQNLAEVGVKLNGEVLIITPREGATAVPPAAGNEDPASNGSPPSPKLSLSRNQKLSDDPPEVASPEHGGTFVLRVMPDDNSCLFRAVSTALLGGEDAMTELRSVVAEAIQNNPNEYPKVVLEKEPDEYCRWIKNENSWGGAIELSILSKHFDIEICSIDVQSLAKVRFNEGQSRRCVLVYSGIHYDTIALTPEVNAPPEFDQKVFDAEDLLVEEKSVALCKLLQGQHYYTDTASFRIKCNRCGGIFTGEQGATKHANETGHDDFQEAS</sequence>
<dbReference type="PROSITE" id="PS50802">
    <property type="entry name" value="OTU"/>
    <property type="match status" value="1"/>
</dbReference>
<dbReference type="InterPro" id="IPR057766">
    <property type="entry name" value="Znf-C2H2_OTU1-like_C"/>
</dbReference>
<dbReference type="InterPro" id="IPR038765">
    <property type="entry name" value="Papain-like_cys_pep_sf"/>
</dbReference>
<evidence type="ECO:0000313" key="12">
    <source>
        <dbReference type="EMBL" id="KAL2862918.1"/>
    </source>
</evidence>
<dbReference type="PROSITE" id="PS00028">
    <property type="entry name" value="ZINC_FINGER_C2H2_1"/>
    <property type="match status" value="1"/>
</dbReference>
<keyword evidence="4" id="KW-0863">Zinc-finger</keyword>
<organism evidence="12 13">
    <name type="scientific">Aspergillus lucknowensis</name>
    <dbReference type="NCBI Taxonomy" id="176173"/>
    <lineage>
        <taxon>Eukaryota</taxon>
        <taxon>Fungi</taxon>
        <taxon>Dikarya</taxon>
        <taxon>Ascomycota</taxon>
        <taxon>Pezizomycotina</taxon>
        <taxon>Eurotiomycetes</taxon>
        <taxon>Eurotiomycetidae</taxon>
        <taxon>Eurotiales</taxon>
        <taxon>Aspergillaceae</taxon>
        <taxon>Aspergillus</taxon>
        <taxon>Aspergillus subgen. Nidulantes</taxon>
    </lineage>
</organism>
<keyword evidence="6 9" id="KW-0378">Hydrolase</keyword>
<comment type="subcellular location">
    <subcellularLocation>
        <location evidence="9">Cytoplasm</location>
    </subcellularLocation>
</comment>
<keyword evidence="3" id="KW-0479">Metal-binding</keyword>
<dbReference type="PANTHER" id="PTHR13312">
    <property type="entry name" value="HIV-INDUCED PROTEIN-7-LIKE PROTEASE"/>
    <property type="match status" value="1"/>
</dbReference>
<dbReference type="PANTHER" id="PTHR13312:SF0">
    <property type="entry name" value="UBIQUITIN THIOESTERASE OTU1"/>
    <property type="match status" value="1"/>
</dbReference>
<evidence type="ECO:0000256" key="8">
    <source>
        <dbReference type="ARBA" id="ARBA00022833"/>
    </source>
</evidence>
<dbReference type="SUPFAM" id="SSF54001">
    <property type="entry name" value="Cysteine proteinases"/>
    <property type="match status" value="1"/>
</dbReference>
<dbReference type="Gene3D" id="3.10.20.90">
    <property type="entry name" value="Phosphatidylinositol 3-kinase Catalytic Subunit, Chain A, domain 1"/>
    <property type="match status" value="1"/>
</dbReference>
<gene>
    <name evidence="12" type="ORF">BJX67DRAFT_275404</name>
</gene>
<evidence type="ECO:0000256" key="9">
    <source>
        <dbReference type="RuleBase" id="RU367104"/>
    </source>
</evidence>
<name>A0ABR4LHK0_9EURO</name>
<accession>A0ABR4LHK0</accession>
<dbReference type="Proteomes" id="UP001610432">
    <property type="component" value="Unassembled WGS sequence"/>
</dbReference>
<dbReference type="EC" id="3.4.19.12" evidence="9"/>
<dbReference type="InterPro" id="IPR003323">
    <property type="entry name" value="OTU_dom"/>
</dbReference>
<dbReference type="CDD" id="cd22745">
    <property type="entry name" value="OTU_OTU1"/>
    <property type="match status" value="1"/>
</dbReference>
<evidence type="ECO:0000256" key="1">
    <source>
        <dbReference type="ARBA" id="ARBA00000707"/>
    </source>
</evidence>
<evidence type="ECO:0000313" key="13">
    <source>
        <dbReference type="Proteomes" id="UP001610432"/>
    </source>
</evidence>
<evidence type="ECO:0000256" key="4">
    <source>
        <dbReference type="ARBA" id="ARBA00022771"/>
    </source>
</evidence>
<comment type="catalytic activity">
    <reaction evidence="1 9">
        <text>Thiol-dependent hydrolysis of ester, thioester, amide, peptide and isopeptide bonds formed by the C-terminal Gly of ubiquitin (a 76-residue protein attached to proteins as an intracellular targeting signal).</text>
        <dbReference type="EC" id="3.4.19.12"/>
    </reaction>
</comment>
<dbReference type="Pfam" id="PF02338">
    <property type="entry name" value="OTU"/>
    <property type="match status" value="1"/>
</dbReference>
<dbReference type="Pfam" id="PF21403">
    <property type="entry name" value="OTU1_UBXL"/>
    <property type="match status" value="1"/>
</dbReference>
<dbReference type="Pfam" id="PF24560">
    <property type="entry name" value="zf-C2H2_OTU1_C"/>
    <property type="match status" value="1"/>
</dbReference>
<evidence type="ECO:0000256" key="2">
    <source>
        <dbReference type="ARBA" id="ARBA00022670"/>
    </source>
</evidence>
<keyword evidence="13" id="KW-1185">Reference proteome</keyword>
<proteinExistence type="predicted"/>
<keyword evidence="7 9" id="KW-0788">Thiol protease</keyword>